<evidence type="ECO:0000256" key="3">
    <source>
        <dbReference type="ARBA" id="ARBA00022694"/>
    </source>
</evidence>
<evidence type="ECO:0000313" key="7">
    <source>
        <dbReference type="EMBL" id="KAF7564816.1"/>
    </source>
</evidence>
<evidence type="ECO:0000256" key="4">
    <source>
        <dbReference type="ARBA" id="ARBA00022723"/>
    </source>
</evidence>
<dbReference type="GeneID" id="6345410"/>
<keyword evidence="2" id="KW-0808">Transferase</keyword>
<dbReference type="GO" id="GO:0061711">
    <property type="term" value="F:tRNA N(6)-L-threonylcarbamoyladenine synthase activity"/>
    <property type="evidence" value="ECO:0007669"/>
    <property type="project" value="UniProtKB-EC"/>
</dbReference>
<accession>A0A316ZQW0</accession>
<dbReference type="InterPro" id="IPR000905">
    <property type="entry name" value="Gcp-like_dom"/>
</dbReference>
<dbReference type="PRINTS" id="PR00789">
    <property type="entry name" value="OSIALOPTASE"/>
</dbReference>
<keyword evidence="7" id="KW-0378">Hydrolase</keyword>
<keyword evidence="5" id="KW-0012">Acyltransferase</keyword>
<dbReference type="SUPFAM" id="SSF53067">
    <property type="entry name" value="Actin-like ATPase domain"/>
    <property type="match status" value="1"/>
</dbReference>
<dbReference type="Gene3D" id="3.30.420.40">
    <property type="match status" value="1"/>
</dbReference>
<name>A0A316ZQW0_9PLEO</name>
<evidence type="ECO:0000313" key="8">
    <source>
        <dbReference type="Proteomes" id="UP000245464"/>
    </source>
</evidence>
<evidence type="ECO:0000256" key="2">
    <source>
        <dbReference type="ARBA" id="ARBA00022679"/>
    </source>
</evidence>
<dbReference type="RefSeq" id="XP_001937470.2">
    <property type="nucleotide sequence ID" value="XM_001937435.2"/>
</dbReference>
<dbReference type="GO" id="GO:0008233">
    <property type="term" value="F:peptidase activity"/>
    <property type="evidence" value="ECO:0007669"/>
    <property type="project" value="UniProtKB-KW"/>
</dbReference>
<organism evidence="7 8">
    <name type="scientific">Pyrenophora tritici-repentis</name>
    <dbReference type="NCBI Taxonomy" id="45151"/>
    <lineage>
        <taxon>Eukaryota</taxon>
        <taxon>Fungi</taxon>
        <taxon>Dikarya</taxon>
        <taxon>Ascomycota</taxon>
        <taxon>Pezizomycotina</taxon>
        <taxon>Dothideomycetes</taxon>
        <taxon>Pleosporomycetidae</taxon>
        <taxon>Pleosporales</taxon>
        <taxon>Pleosporineae</taxon>
        <taxon>Pleosporaceae</taxon>
        <taxon>Pyrenophora</taxon>
    </lineage>
</organism>
<evidence type="ECO:0000256" key="6">
    <source>
        <dbReference type="ARBA" id="ARBA00048117"/>
    </source>
</evidence>
<dbReference type="InterPro" id="IPR017861">
    <property type="entry name" value="KAE1/TsaD"/>
</dbReference>
<evidence type="ECO:0000256" key="5">
    <source>
        <dbReference type="ARBA" id="ARBA00023315"/>
    </source>
</evidence>
<dbReference type="EMBL" id="NQIK02000010">
    <property type="protein sequence ID" value="KAF7564816.1"/>
    <property type="molecule type" value="Genomic_DNA"/>
</dbReference>
<dbReference type="EC" id="2.3.1.234" evidence="1"/>
<dbReference type="Pfam" id="PF00814">
    <property type="entry name" value="TsaD"/>
    <property type="match status" value="2"/>
</dbReference>
<protein>
    <recommendedName>
        <fullName evidence="1">N(6)-L-threonylcarbamoyladenine synthase</fullName>
        <ecNumber evidence="1">2.3.1.234</ecNumber>
    </recommendedName>
</protein>
<dbReference type="GO" id="GO:0072670">
    <property type="term" value="P:mitochondrial tRNA threonylcarbamoyladenosine modification"/>
    <property type="evidence" value="ECO:0007669"/>
    <property type="project" value="TreeGrafter"/>
</dbReference>
<dbReference type="AlphaFoldDB" id="A0A316ZQW0"/>
<dbReference type="PANTHER" id="PTHR11735:SF6">
    <property type="entry name" value="TRNA N6-ADENOSINE THREONYLCARBAMOYLTRANSFERASE, MITOCHONDRIAL"/>
    <property type="match status" value="1"/>
</dbReference>
<dbReference type="PANTHER" id="PTHR11735">
    <property type="entry name" value="TRNA N6-ADENOSINE THREONYLCARBAMOYLTRANSFERASE"/>
    <property type="match status" value="1"/>
</dbReference>
<comment type="catalytic activity">
    <reaction evidence="6">
        <text>L-threonylcarbamoyladenylate + adenosine(37) in tRNA = N(6)-L-threonylcarbamoyladenosine(37) in tRNA + AMP + H(+)</text>
        <dbReference type="Rhea" id="RHEA:37059"/>
        <dbReference type="Rhea" id="RHEA-COMP:10162"/>
        <dbReference type="Rhea" id="RHEA-COMP:10163"/>
        <dbReference type="ChEBI" id="CHEBI:15378"/>
        <dbReference type="ChEBI" id="CHEBI:73682"/>
        <dbReference type="ChEBI" id="CHEBI:74411"/>
        <dbReference type="ChEBI" id="CHEBI:74418"/>
        <dbReference type="ChEBI" id="CHEBI:456215"/>
        <dbReference type="EC" id="2.3.1.234"/>
    </reaction>
</comment>
<keyword evidence="7" id="KW-0645">Protease</keyword>
<dbReference type="Proteomes" id="UP000245464">
    <property type="component" value="Chromosome 10"/>
</dbReference>
<keyword evidence="4" id="KW-0479">Metal-binding</keyword>
<comment type="caution">
    <text evidence="7">The sequence shown here is derived from an EMBL/GenBank/DDBJ whole genome shotgun (WGS) entry which is preliminary data.</text>
</comment>
<sequence>MQAHALTSRLVSALDAYKELNEPEAECLPNGTIGRNPTQAHVSPDFPFLSVLASGGHTLLIHSASLTDHRVLGSTNDIAIGECLDKIARVVLPPEVLQATKSTMYGALLEDFAFPVSLREEPASHDTPTLSSDLPVCSADKYKNTFQHQYSWYEVPLNNEDSMIRNVTAWGWALNRPLTKSGGGIKINSLEMSFSGITTMIERIVRYGMDPITRKLNKKERAATEVSLEERRDLARETMRAAFEHVASRVVLGLQSQQELLEANPAVVMAGGVAANSFFRHILASNLCTHGCSHVELYFPPPKFCTDNAAMIAWTGLEMFEAGYIDPLSIRAIRKWPLDDLLHPPSDG</sequence>
<reference evidence="7" key="1">
    <citation type="journal article" date="2018" name="BMC Genomics">
        <title>Comparative genomics of the wheat fungal pathogen Pyrenophora tritici-repentis reveals chromosomal variations and genome plasticity.</title>
        <authorList>
            <person name="Moolhuijzen P."/>
            <person name="See P.T."/>
            <person name="Hane J.K."/>
            <person name="Shi G."/>
            <person name="Liu Z."/>
            <person name="Oliver R.P."/>
            <person name="Moffat C.S."/>
        </authorList>
    </citation>
    <scope>NUCLEOTIDE SEQUENCE [LARGE SCALE GENOMIC DNA]</scope>
    <source>
        <strain evidence="7">M4</strain>
    </source>
</reference>
<dbReference type="GO" id="GO:0046872">
    <property type="term" value="F:metal ion binding"/>
    <property type="evidence" value="ECO:0007669"/>
    <property type="project" value="UniProtKB-KW"/>
</dbReference>
<dbReference type="GO" id="GO:0006508">
    <property type="term" value="P:proteolysis"/>
    <property type="evidence" value="ECO:0007669"/>
    <property type="project" value="UniProtKB-KW"/>
</dbReference>
<keyword evidence="3" id="KW-0819">tRNA processing</keyword>
<dbReference type="KEGG" id="ptrr:6345410"/>
<dbReference type="InterPro" id="IPR043129">
    <property type="entry name" value="ATPase_NBD"/>
</dbReference>
<evidence type="ECO:0000256" key="1">
    <source>
        <dbReference type="ARBA" id="ARBA00012156"/>
    </source>
</evidence>
<proteinExistence type="predicted"/>
<gene>
    <name evidence="7" type="ORF">PtrM4_042500</name>
</gene>
<dbReference type="GO" id="GO:0005739">
    <property type="term" value="C:mitochondrion"/>
    <property type="evidence" value="ECO:0007669"/>
    <property type="project" value="TreeGrafter"/>
</dbReference>